<dbReference type="PANTHER" id="PTHR30589">
    <property type="entry name" value="PROLIPOPROTEIN DIACYLGLYCERYL TRANSFERASE"/>
    <property type="match status" value="1"/>
</dbReference>
<evidence type="ECO:0000256" key="5">
    <source>
        <dbReference type="ARBA" id="ARBA00022989"/>
    </source>
</evidence>
<feature type="transmembrane region" description="Helical" evidence="7">
    <location>
        <begin position="13"/>
        <end position="34"/>
    </location>
</feature>
<feature type="transmembrane region" description="Helical" evidence="7">
    <location>
        <begin position="142"/>
        <end position="158"/>
    </location>
</feature>
<dbReference type="AlphaFoldDB" id="A0A7C4TKT0"/>
<protein>
    <recommendedName>
        <fullName evidence="9">Prolipoprotein diacylglyceryl transferase</fullName>
    </recommendedName>
</protein>
<evidence type="ECO:0000256" key="7">
    <source>
        <dbReference type="SAM" id="Phobius"/>
    </source>
</evidence>
<organism evidence="8">
    <name type="scientific">candidate division WWE3 bacterium</name>
    <dbReference type="NCBI Taxonomy" id="2053526"/>
    <lineage>
        <taxon>Bacteria</taxon>
        <taxon>Katanobacteria</taxon>
    </lineage>
</organism>
<dbReference type="GO" id="GO:0042158">
    <property type="term" value="P:lipoprotein biosynthetic process"/>
    <property type="evidence" value="ECO:0007669"/>
    <property type="project" value="InterPro"/>
</dbReference>
<comment type="caution">
    <text evidence="8">The sequence shown here is derived from an EMBL/GenBank/DDBJ whole genome shotgun (WGS) entry which is preliminary data.</text>
</comment>
<feature type="transmembrane region" description="Helical" evidence="7">
    <location>
        <begin position="193"/>
        <end position="211"/>
    </location>
</feature>
<keyword evidence="4 7" id="KW-0812">Transmembrane</keyword>
<keyword evidence="3" id="KW-0808">Transferase</keyword>
<keyword evidence="2" id="KW-1003">Cell membrane</keyword>
<reference evidence="8" key="1">
    <citation type="journal article" date="2020" name="mSystems">
        <title>Genome- and Community-Level Interaction Insights into Carbon Utilization and Element Cycling Functions of Hydrothermarchaeota in Hydrothermal Sediment.</title>
        <authorList>
            <person name="Zhou Z."/>
            <person name="Liu Y."/>
            <person name="Xu W."/>
            <person name="Pan J."/>
            <person name="Luo Z.H."/>
            <person name="Li M."/>
        </authorList>
    </citation>
    <scope>NUCLEOTIDE SEQUENCE [LARGE SCALE GENOMIC DNA]</scope>
    <source>
        <strain evidence="8">SpSt-417</strain>
    </source>
</reference>
<sequence>MLSLPSQLNFFNITINTFGIFIFLGFLFLAFIVWKEGKKDGFDEERLFDILLTASFLSVLFSRVFYAFGNSITASAFFNQVIKIWTVGFDPLGALIGFLLPVLIFSKLWKWSFYRIADIFSMGFALAFSIVTLGFVGLQANFNFLFAFACWIFVFALLSKIRGNKFRSGYGFCLFLLLNAGLGWYFFGAGEYLIFYVSLVTLGFIVFLFRWRIANVSTTSRFIK</sequence>
<gene>
    <name evidence="8" type="ORF">ENR63_03035</name>
</gene>
<evidence type="ECO:0008006" key="9">
    <source>
        <dbReference type="Google" id="ProtNLM"/>
    </source>
</evidence>
<accession>A0A7C4TKT0</accession>
<keyword evidence="6 7" id="KW-0472">Membrane</keyword>
<evidence type="ECO:0000256" key="3">
    <source>
        <dbReference type="ARBA" id="ARBA00022679"/>
    </source>
</evidence>
<dbReference type="EMBL" id="DSRT01000164">
    <property type="protein sequence ID" value="HGW29868.1"/>
    <property type="molecule type" value="Genomic_DNA"/>
</dbReference>
<feature type="transmembrane region" description="Helical" evidence="7">
    <location>
        <begin position="170"/>
        <end position="187"/>
    </location>
</feature>
<evidence type="ECO:0000256" key="1">
    <source>
        <dbReference type="ARBA" id="ARBA00007150"/>
    </source>
</evidence>
<feature type="transmembrane region" description="Helical" evidence="7">
    <location>
        <begin position="46"/>
        <end position="69"/>
    </location>
</feature>
<evidence type="ECO:0000256" key="6">
    <source>
        <dbReference type="ARBA" id="ARBA00023136"/>
    </source>
</evidence>
<dbReference type="InterPro" id="IPR001640">
    <property type="entry name" value="Lgt"/>
</dbReference>
<feature type="transmembrane region" description="Helical" evidence="7">
    <location>
        <begin position="116"/>
        <end position="136"/>
    </location>
</feature>
<evidence type="ECO:0000313" key="8">
    <source>
        <dbReference type="EMBL" id="HGW29868.1"/>
    </source>
</evidence>
<dbReference type="Pfam" id="PF01790">
    <property type="entry name" value="LGT"/>
    <property type="match status" value="1"/>
</dbReference>
<proteinExistence type="inferred from homology"/>
<keyword evidence="5 7" id="KW-1133">Transmembrane helix</keyword>
<evidence type="ECO:0000256" key="2">
    <source>
        <dbReference type="ARBA" id="ARBA00022475"/>
    </source>
</evidence>
<feature type="transmembrane region" description="Helical" evidence="7">
    <location>
        <begin position="81"/>
        <end position="104"/>
    </location>
</feature>
<comment type="similarity">
    <text evidence="1">Belongs to the Lgt family.</text>
</comment>
<dbReference type="PANTHER" id="PTHR30589:SF0">
    <property type="entry name" value="PHOSPHATIDYLGLYCEROL--PROLIPOPROTEIN DIACYLGLYCERYL TRANSFERASE"/>
    <property type="match status" value="1"/>
</dbReference>
<dbReference type="GO" id="GO:0005886">
    <property type="term" value="C:plasma membrane"/>
    <property type="evidence" value="ECO:0007669"/>
    <property type="project" value="InterPro"/>
</dbReference>
<evidence type="ECO:0000256" key="4">
    <source>
        <dbReference type="ARBA" id="ARBA00022692"/>
    </source>
</evidence>
<name>A0A7C4TKT0_UNCKA</name>
<dbReference type="GO" id="GO:0008961">
    <property type="term" value="F:phosphatidylglycerol-prolipoprotein diacylglyceryl transferase activity"/>
    <property type="evidence" value="ECO:0007669"/>
    <property type="project" value="InterPro"/>
</dbReference>